<evidence type="ECO:0000313" key="2">
    <source>
        <dbReference type="EMBL" id="KAJ9547441.1"/>
    </source>
</evidence>
<keyword evidence="3" id="KW-1185">Reference proteome</keyword>
<feature type="compositionally biased region" description="Basic and acidic residues" evidence="1">
    <location>
        <begin position="124"/>
        <end position="139"/>
    </location>
</feature>
<organism evidence="2 3">
    <name type="scientific">Centaurea solstitialis</name>
    <name type="common">yellow star-thistle</name>
    <dbReference type="NCBI Taxonomy" id="347529"/>
    <lineage>
        <taxon>Eukaryota</taxon>
        <taxon>Viridiplantae</taxon>
        <taxon>Streptophyta</taxon>
        <taxon>Embryophyta</taxon>
        <taxon>Tracheophyta</taxon>
        <taxon>Spermatophyta</taxon>
        <taxon>Magnoliopsida</taxon>
        <taxon>eudicotyledons</taxon>
        <taxon>Gunneridae</taxon>
        <taxon>Pentapetalae</taxon>
        <taxon>asterids</taxon>
        <taxon>campanulids</taxon>
        <taxon>Asterales</taxon>
        <taxon>Asteraceae</taxon>
        <taxon>Carduoideae</taxon>
        <taxon>Cardueae</taxon>
        <taxon>Centaureinae</taxon>
        <taxon>Centaurea</taxon>
    </lineage>
</organism>
<sequence>MAMPQEDQVFEIALYSLNYPTRRTLPYPTPCLHLMSNMERNRNWRIGKGQVAKAILNGVGRGVGTGLVPTIGIELVWLRMKADVAAEVAAGMGDMSGTVMQLRLVTQNFTKTLPEKALHYVKELQSERERERERERRWANESNSLEMTQPPPPSINCTGVHMCTGPPLYKCFVKVHQSSSGCTDVSLECTPRSAQICIFIEESSNVNTILVVNMRTNFSHSSGDLDYVRILNGVLSDDIRVIGWCPALINFSASPIFKPVNIQIVPTLAFSKKLKIQQLDIKNTFLYGHLQENVFMHQPPESKDI</sequence>
<name>A0AA38T4S9_9ASTR</name>
<evidence type="ECO:0000313" key="3">
    <source>
        <dbReference type="Proteomes" id="UP001172457"/>
    </source>
</evidence>
<evidence type="ECO:0000256" key="1">
    <source>
        <dbReference type="SAM" id="MobiDB-lite"/>
    </source>
</evidence>
<dbReference type="AlphaFoldDB" id="A0AA38T4S9"/>
<gene>
    <name evidence="2" type="ORF">OSB04_019984</name>
</gene>
<accession>A0AA38T4S9</accession>
<proteinExistence type="predicted"/>
<dbReference type="Proteomes" id="UP001172457">
    <property type="component" value="Chromosome 5"/>
</dbReference>
<reference evidence="2" key="1">
    <citation type="submission" date="2023-03" db="EMBL/GenBank/DDBJ databases">
        <title>Chromosome-scale reference genome and RAD-based genetic map of yellow starthistle (Centaurea solstitialis) reveal putative structural variation and QTLs associated with invader traits.</title>
        <authorList>
            <person name="Reatini B."/>
            <person name="Cang F.A."/>
            <person name="Jiang Q."/>
            <person name="Mckibben M.T.W."/>
            <person name="Barker M.S."/>
            <person name="Rieseberg L.H."/>
            <person name="Dlugosch K.M."/>
        </authorList>
    </citation>
    <scope>NUCLEOTIDE SEQUENCE</scope>
    <source>
        <strain evidence="2">CAN-66</strain>
        <tissue evidence="2">Leaf</tissue>
    </source>
</reference>
<comment type="caution">
    <text evidence="2">The sequence shown here is derived from an EMBL/GenBank/DDBJ whole genome shotgun (WGS) entry which is preliminary data.</text>
</comment>
<dbReference type="EMBL" id="JARYMX010000005">
    <property type="protein sequence ID" value="KAJ9547441.1"/>
    <property type="molecule type" value="Genomic_DNA"/>
</dbReference>
<feature type="region of interest" description="Disordered" evidence="1">
    <location>
        <begin position="124"/>
        <end position="151"/>
    </location>
</feature>
<protein>
    <submittedName>
        <fullName evidence="2">Uncharacterized protein</fullName>
    </submittedName>
</protein>